<reference evidence="3" key="1">
    <citation type="submission" date="2011-04" db="EMBL/GenBank/DDBJ databases">
        <authorList>
            <person name="Carlson J."/>
            <person name="Booth B."/>
            <person name="Frise E."/>
            <person name="Sandler J."/>
            <person name="Wan K."/>
            <person name="Yu C."/>
            <person name="Celniker S."/>
        </authorList>
    </citation>
    <scope>NUCLEOTIDE SEQUENCE</scope>
</reference>
<dbReference type="ExpressionAtlas" id="F3YDF2">
    <property type="expression patterns" value="baseline and differential"/>
</dbReference>
<evidence type="ECO:0000256" key="1">
    <source>
        <dbReference type="SAM" id="SignalP"/>
    </source>
</evidence>
<feature type="domain" description="Kazal-like" evidence="2">
    <location>
        <begin position="24"/>
        <end position="82"/>
    </location>
</feature>
<feature type="signal peptide" evidence="1">
    <location>
        <begin position="1"/>
        <end position="24"/>
    </location>
</feature>
<dbReference type="EMBL" id="BT126313">
    <property type="protein sequence ID" value="AEB39674.1"/>
    <property type="molecule type" value="mRNA"/>
</dbReference>
<accession>F3YDF2</accession>
<dbReference type="InterPro" id="IPR002350">
    <property type="entry name" value="Kazal_dom"/>
</dbReference>
<protein>
    <submittedName>
        <fullName evidence="3">MIP30219p</fullName>
    </submittedName>
</protein>
<evidence type="ECO:0000313" key="3">
    <source>
        <dbReference type="EMBL" id="AEB39674.1"/>
    </source>
</evidence>
<proteinExistence type="evidence at transcript level"/>
<name>F3YDF2_DROME</name>
<evidence type="ECO:0000259" key="2">
    <source>
        <dbReference type="PROSITE" id="PS51465"/>
    </source>
</evidence>
<dbReference type="Bgee" id="FBgn0261932">
    <property type="expression patterns" value="Expressed in saliva-secreting gland and 12 other cell types or tissues"/>
</dbReference>
<dbReference type="OrthoDB" id="126772at2759"/>
<keyword evidence="1" id="KW-0732">Signal</keyword>
<dbReference type="PROSITE" id="PS51465">
    <property type="entry name" value="KAZAL_2"/>
    <property type="match status" value="1"/>
</dbReference>
<dbReference type="HOGENOM" id="CLU_2348853_0_0_1"/>
<dbReference type="VEuPathDB" id="VectorBase:FBgn0261932"/>
<organism evidence="3">
    <name type="scientific">Drosophila melanogaster</name>
    <name type="common">Fruit fly</name>
    <dbReference type="NCBI Taxonomy" id="7227"/>
    <lineage>
        <taxon>Eukaryota</taxon>
        <taxon>Metazoa</taxon>
        <taxon>Ecdysozoa</taxon>
        <taxon>Arthropoda</taxon>
        <taxon>Hexapoda</taxon>
        <taxon>Insecta</taxon>
        <taxon>Pterygota</taxon>
        <taxon>Neoptera</taxon>
        <taxon>Endopterygota</taxon>
        <taxon>Diptera</taxon>
        <taxon>Brachycera</taxon>
        <taxon>Muscomorpha</taxon>
        <taxon>Ephydroidea</taxon>
        <taxon>Drosophilidae</taxon>
        <taxon>Drosophila</taxon>
        <taxon>Sophophora</taxon>
    </lineage>
</organism>
<feature type="chain" id="PRO_5003308622" evidence="1">
    <location>
        <begin position="25"/>
        <end position="102"/>
    </location>
</feature>
<feature type="non-terminal residue" evidence="3">
    <location>
        <position position="1"/>
    </location>
</feature>
<gene>
    <name evidence="3" type="primary">CG42798-RA</name>
</gene>
<dbReference type="AlphaFoldDB" id="F3YDF2"/>
<dbReference type="Gene3D" id="3.30.60.30">
    <property type="match status" value="1"/>
</dbReference>
<sequence length="102" mass="11386">HISPKMNSLIVIFGFLFISTQIVATTESECPEICLAIYSPVCEEAMINGKLVRCLFSNSCEAGRSACLHEINWRQKEGKCETSPDHLCRQYLSSKNITSKVS</sequence>